<dbReference type="RefSeq" id="WP_048930485.1">
    <property type="nucleotide sequence ID" value="NZ_KQ235880.1"/>
</dbReference>
<dbReference type="EMBL" id="ADLK01000028">
    <property type="protein sequence ID" value="KMW17120.1"/>
    <property type="molecule type" value="Genomic_DNA"/>
</dbReference>
<dbReference type="Gene3D" id="3.40.50.300">
    <property type="entry name" value="P-loop containing nucleotide triphosphate hydrolases"/>
    <property type="match status" value="1"/>
</dbReference>
<gene>
    <name evidence="1" type="ORF">HMPREF9470_03773</name>
</gene>
<dbReference type="OrthoDB" id="1855273at2"/>
<reference evidence="1 2" key="1">
    <citation type="submission" date="2011-04" db="EMBL/GenBank/DDBJ databases">
        <title>The Genome Sequence of Clostridium citroniae WAL-19142.</title>
        <authorList>
            <consortium name="The Broad Institute Genome Sequencing Platform"/>
            <person name="Earl A."/>
            <person name="Ward D."/>
            <person name="Feldgarden M."/>
            <person name="Gevers D."/>
            <person name="Warren Y.A."/>
            <person name="Tyrrell K.L."/>
            <person name="Citron D.M."/>
            <person name="Goldstein E.J."/>
            <person name="Daigneault M."/>
            <person name="Allen-Vercoe E."/>
            <person name="Young S.K."/>
            <person name="Zeng Q."/>
            <person name="Gargeya S."/>
            <person name="Fitzgerald M."/>
            <person name="Haas B."/>
            <person name="Abouelleil A."/>
            <person name="Alvarado L."/>
            <person name="Arachchi H.M."/>
            <person name="Berlin A."/>
            <person name="Brown A."/>
            <person name="Chapman S.B."/>
            <person name="Chen Z."/>
            <person name="Dunbar C."/>
            <person name="Freedman E."/>
            <person name="Gearin G."/>
            <person name="Gellesch M."/>
            <person name="Goldberg J."/>
            <person name="Griggs A."/>
            <person name="Gujja S."/>
            <person name="Heilman E.R."/>
            <person name="Heiman D."/>
            <person name="Howarth C."/>
            <person name="Larson L."/>
            <person name="Lui A."/>
            <person name="MacDonald P.J."/>
            <person name="Mehta T."/>
            <person name="Montmayeur A."/>
            <person name="Murphy C."/>
            <person name="Neiman D."/>
            <person name="Pearson M."/>
            <person name="Priest M."/>
            <person name="Roberts A."/>
            <person name="Saif S."/>
            <person name="Shea T."/>
            <person name="Shenoy N."/>
            <person name="Sisk P."/>
            <person name="Stolte C."/>
            <person name="Sykes S."/>
            <person name="White J."/>
            <person name="Yandava C."/>
            <person name="Wortman J."/>
            <person name="Nusbaum C."/>
            <person name="Birren B."/>
        </authorList>
    </citation>
    <scope>NUCLEOTIDE SEQUENCE [LARGE SCALE GENOMIC DNA]</scope>
    <source>
        <strain evidence="1 2">WAL-19142</strain>
    </source>
</reference>
<dbReference type="PATRIC" id="fig|742734.4.peg.4043"/>
<dbReference type="Proteomes" id="UP000037392">
    <property type="component" value="Unassembled WGS sequence"/>
</dbReference>
<evidence type="ECO:0000313" key="2">
    <source>
        <dbReference type="Proteomes" id="UP000037392"/>
    </source>
</evidence>
<comment type="caution">
    <text evidence="1">The sequence shown here is derived from an EMBL/GenBank/DDBJ whole genome shotgun (WGS) entry which is preliminary data.</text>
</comment>
<proteinExistence type="predicted"/>
<dbReference type="AlphaFoldDB" id="A0A0J9EN43"/>
<evidence type="ECO:0000313" key="1">
    <source>
        <dbReference type="EMBL" id="KMW17120.1"/>
    </source>
</evidence>
<dbReference type="SUPFAM" id="SSF52540">
    <property type="entry name" value="P-loop containing nucleoside triphosphate hydrolases"/>
    <property type="match status" value="1"/>
</dbReference>
<protein>
    <submittedName>
        <fullName evidence="1">Uncharacterized protein</fullName>
    </submittedName>
</protein>
<dbReference type="GeneID" id="93162675"/>
<accession>A0A0J9EN43</accession>
<sequence>MELNLLDGSLNPVNVARVVKHNHDFFKTHPGYFRPEGLLVFCGEQGSGKTLSAVQYVRRLCEEYPRAILCTNVQISGLSPATEVIEYDGLECLKNLENGYYGVIYLIDEIHLEFNSLESKNIDIEVMIEVSQQRKQRKHIIGTSQVYGRLAKPFREQIRNVVLCSNFCRLLQINTLIDGAKSTEKDGKLITESVKRFFWFHRPELYDSYDTYAKMRRYKKEWQGRRLS</sequence>
<name>A0A0J9EN43_9FIRM</name>
<dbReference type="InterPro" id="IPR027417">
    <property type="entry name" value="P-loop_NTPase"/>
</dbReference>
<organism evidence="1 2">
    <name type="scientific">[Clostridium] citroniae WAL-19142</name>
    <dbReference type="NCBI Taxonomy" id="742734"/>
    <lineage>
        <taxon>Bacteria</taxon>
        <taxon>Bacillati</taxon>
        <taxon>Bacillota</taxon>
        <taxon>Clostridia</taxon>
        <taxon>Lachnospirales</taxon>
        <taxon>Lachnospiraceae</taxon>
        <taxon>Enterocloster</taxon>
    </lineage>
</organism>